<proteinExistence type="predicted"/>
<evidence type="ECO:0000313" key="1">
    <source>
        <dbReference type="EMBL" id="PIR41587.1"/>
    </source>
</evidence>
<comment type="caution">
    <text evidence="1">The sequence shown here is derived from an EMBL/GenBank/DDBJ whole genome shotgun (WGS) entry which is preliminary data.</text>
</comment>
<dbReference type="AlphaFoldDB" id="A0A2H0R4Z9"/>
<evidence type="ECO:0000313" key="2">
    <source>
        <dbReference type="Proteomes" id="UP000230232"/>
    </source>
</evidence>
<reference evidence="1 2" key="1">
    <citation type="submission" date="2017-09" db="EMBL/GenBank/DDBJ databases">
        <title>Depth-based differentiation of microbial function through sediment-hosted aquifers and enrichment of novel symbionts in the deep terrestrial subsurface.</title>
        <authorList>
            <person name="Probst A.J."/>
            <person name="Ladd B."/>
            <person name="Jarett J.K."/>
            <person name="Geller-Mcgrath D.E."/>
            <person name="Sieber C.M."/>
            <person name="Emerson J.B."/>
            <person name="Anantharaman K."/>
            <person name="Thomas B.C."/>
            <person name="Malmstrom R."/>
            <person name="Stieglmeier M."/>
            <person name="Klingl A."/>
            <person name="Woyke T."/>
            <person name="Ryan C.M."/>
            <person name="Banfield J.F."/>
        </authorList>
    </citation>
    <scope>NUCLEOTIDE SEQUENCE [LARGE SCALE GENOMIC DNA]</scope>
    <source>
        <strain evidence="1">CG10_big_fil_rev_8_21_14_0_10_46_23</strain>
    </source>
</reference>
<dbReference type="Proteomes" id="UP000230232">
    <property type="component" value="Unassembled WGS sequence"/>
</dbReference>
<gene>
    <name evidence="1" type="ORF">COV31_00560</name>
</gene>
<name>A0A2H0R4Z9_9BACT</name>
<sequence>MVVGVGSATANKKELKKFSYLTQSYPKRFGQIGSSSNFFGIFEGPIQTNVSSSSPPPAKAGGFVLKI</sequence>
<accession>A0A2H0R4Z9</accession>
<organism evidence="1 2">
    <name type="scientific">Candidatus Yanofskybacteria bacterium CG10_big_fil_rev_8_21_14_0_10_46_23</name>
    <dbReference type="NCBI Taxonomy" id="1975098"/>
    <lineage>
        <taxon>Bacteria</taxon>
        <taxon>Candidatus Yanofskyibacteriota</taxon>
    </lineage>
</organism>
<dbReference type="EMBL" id="PCXO01000004">
    <property type="protein sequence ID" value="PIR41587.1"/>
    <property type="molecule type" value="Genomic_DNA"/>
</dbReference>
<protein>
    <submittedName>
        <fullName evidence="1">Uncharacterized protein</fullName>
    </submittedName>
</protein>